<feature type="binding site" evidence="10">
    <location>
        <begin position="20"/>
        <end position="25"/>
    </location>
    <ligand>
        <name>substrate</name>
    </ligand>
</feature>
<dbReference type="Proteomes" id="UP001060336">
    <property type="component" value="Chromosome"/>
</dbReference>
<evidence type="ECO:0000256" key="12">
    <source>
        <dbReference type="RuleBase" id="RU003784"/>
    </source>
</evidence>
<feature type="site" description="Interaction with substrate tRNA" evidence="10">
    <location>
        <position position="109"/>
    </location>
</feature>
<feature type="binding site" evidence="10">
    <location>
        <begin position="18"/>
        <end position="25"/>
    </location>
    <ligand>
        <name>ATP</name>
        <dbReference type="ChEBI" id="CHEBI:30616"/>
    </ligand>
</feature>
<dbReference type="RefSeq" id="WP_257768170.1">
    <property type="nucleotide sequence ID" value="NZ_CP102480.1"/>
</dbReference>
<evidence type="ECO:0000256" key="8">
    <source>
        <dbReference type="ARBA" id="ARBA00022842"/>
    </source>
</evidence>
<comment type="cofactor">
    <cofactor evidence="1 10">
        <name>Mg(2+)</name>
        <dbReference type="ChEBI" id="CHEBI:18420"/>
    </cofactor>
</comment>
<dbReference type="PANTHER" id="PTHR11088">
    <property type="entry name" value="TRNA DIMETHYLALLYLTRANSFERASE"/>
    <property type="match status" value="1"/>
</dbReference>
<dbReference type="EMBL" id="CP102480">
    <property type="protein sequence ID" value="UUX49483.1"/>
    <property type="molecule type" value="Genomic_DNA"/>
</dbReference>
<gene>
    <name evidence="10 14" type="primary">miaA</name>
    <name evidence="14" type="ORF">NUH88_19040</name>
</gene>
<accession>A0A9J7APD7</accession>
<evidence type="ECO:0000313" key="14">
    <source>
        <dbReference type="EMBL" id="UUX49483.1"/>
    </source>
</evidence>
<keyword evidence="6 10" id="KW-0547">Nucleotide-binding</keyword>
<dbReference type="PANTHER" id="PTHR11088:SF60">
    <property type="entry name" value="TRNA DIMETHYLALLYLTRANSFERASE"/>
    <property type="match status" value="1"/>
</dbReference>
<evidence type="ECO:0000313" key="15">
    <source>
        <dbReference type="Proteomes" id="UP001060336"/>
    </source>
</evidence>
<feature type="region of interest" description="Interaction with substrate tRNA" evidence="10">
    <location>
        <begin position="43"/>
        <end position="46"/>
    </location>
</feature>
<dbReference type="InterPro" id="IPR018022">
    <property type="entry name" value="IPT"/>
</dbReference>
<evidence type="ECO:0000256" key="11">
    <source>
        <dbReference type="RuleBase" id="RU003783"/>
    </source>
</evidence>
<comment type="catalytic activity">
    <reaction evidence="9 10 11">
        <text>adenosine(37) in tRNA + dimethylallyl diphosphate = N(6)-dimethylallyladenosine(37) in tRNA + diphosphate</text>
        <dbReference type="Rhea" id="RHEA:26482"/>
        <dbReference type="Rhea" id="RHEA-COMP:10162"/>
        <dbReference type="Rhea" id="RHEA-COMP:10375"/>
        <dbReference type="ChEBI" id="CHEBI:33019"/>
        <dbReference type="ChEBI" id="CHEBI:57623"/>
        <dbReference type="ChEBI" id="CHEBI:74411"/>
        <dbReference type="ChEBI" id="CHEBI:74415"/>
        <dbReference type="EC" id="2.5.1.75"/>
    </reaction>
</comment>
<organism evidence="14 15">
    <name type="scientific">Nisaea acidiphila</name>
    <dbReference type="NCBI Taxonomy" id="1862145"/>
    <lineage>
        <taxon>Bacteria</taxon>
        <taxon>Pseudomonadati</taxon>
        <taxon>Pseudomonadota</taxon>
        <taxon>Alphaproteobacteria</taxon>
        <taxon>Rhodospirillales</taxon>
        <taxon>Thalassobaculaceae</taxon>
        <taxon>Nisaea</taxon>
    </lineage>
</organism>
<evidence type="ECO:0000256" key="13">
    <source>
        <dbReference type="RuleBase" id="RU003785"/>
    </source>
</evidence>
<reference evidence="14" key="1">
    <citation type="submission" date="2022-08" db="EMBL/GenBank/DDBJ databases">
        <title>Nisaea acidiphila sp. nov., isolated from a marine algal debris and emended description of the genus Nisaea Urios et al. 2008.</title>
        <authorList>
            <person name="Kwon K."/>
        </authorList>
    </citation>
    <scope>NUCLEOTIDE SEQUENCE</scope>
    <source>
        <strain evidence="14">MEBiC11861</strain>
    </source>
</reference>
<keyword evidence="15" id="KW-1185">Reference proteome</keyword>
<evidence type="ECO:0000256" key="7">
    <source>
        <dbReference type="ARBA" id="ARBA00022840"/>
    </source>
</evidence>
<dbReference type="AlphaFoldDB" id="A0A9J7APD7"/>
<keyword evidence="5 10" id="KW-0819">tRNA processing</keyword>
<feature type="site" description="Interaction with substrate tRNA" evidence="10">
    <location>
        <position position="131"/>
    </location>
</feature>
<evidence type="ECO:0000256" key="4">
    <source>
        <dbReference type="ARBA" id="ARBA00022679"/>
    </source>
</evidence>
<evidence type="ECO:0000256" key="3">
    <source>
        <dbReference type="ARBA" id="ARBA00005842"/>
    </source>
</evidence>
<protein>
    <recommendedName>
        <fullName evidence="10">tRNA dimethylallyltransferase</fullName>
        <ecNumber evidence="10">2.5.1.75</ecNumber>
    </recommendedName>
    <alternativeName>
        <fullName evidence="10">Dimethylallyl diphosphate:tRNA dimethylallyltransferase</fullName>
        <shortName evidence="10">DMAPP:tRNA dimethylallyltransferase</shortName>
        <shortName evidence="10">DMATase</shortName>
    </alternativeName>
    <alternativeName>
        <fullName evidence="10">Isopentenyl-diphosphate:tRNA isopentenyltransferase</fullName>
        <shortName evidence="10">IPP transferase</shortName>
        <shortName evidence="10">IPPT</shortName>
        <shortName evidence="10">IPTase</shortName>
    </alternativeName>
</protein>
<comment type="function">
    <text evidence="2 10 12">Catalyzes the transfer of a dimethylallyl group onto the adenine at position 37 in tRNAs that read codons beginning with uridine, leading to the formation of N6-(dimethylallyl)adenosine (i(6)A).</text>
</comment>
<evidence type="ECO:0000256" key="10">
    <source>
        <dbReference type="HAMAP-Rule" id="MF_00185"/>
    </source>
</evidence>
<evidence type="ECO:0000256" key="1">
    <source>
        <dbReference type="ARBA" id="ARBA00001946"/>
    </source>
</evidence>
<dbReference type="SUPFAM" id="SSF52540">
    <property type="entry name" value="P-loop containing nucleoside triphosphate hydrolases"/>
    <property type="match status" value="1"/>
</dbReference>
<sequence>MSSEVSRAVPVRAVIVGGPTASGKSALAVELAEALGGTVINADSMQVYRELDIVSARPGTDELARAPHRLYGFLSASEVCSAALWRERALEEIAMAAGEGRVPVLCGGTGLYLHALTHGLSEMPDISPQTREEARALHARIGGAALRKMLAEGDPVLAARLHHGDSQRLIRAWEVLQDTGQPLSAWQQRPAQPPEGMEFFTMTIQPDRAALYRRCDLRFEKMLEEGALEEVRDLMALDLDPSLPAMKALGVPQIIDFIKGNTSREECVRLAQRDTRRYAKRQITWFRNQVHANLVVEKQDSERSREEIFNNIRQFLLTGHS</sequence>
<dbReference type="Gene3D" id="3.40.50.300">
    <property type="entry name" value="P-loop containing nucleotide triphosphate hydrolases"/>
    <property type="match status" value="1"/>
</dbReference>
<keyword evidence="8 10" id="KW-0460">Magnesium</keyword>
<dbReference type="GO" id="GO:0005524">
    <property type="term" value="F:ATP binding"/>
    <property type="evidence" value="ECO:0007669"/>
    <property type="project" value="UniProtKB-UniRule"/>
</dbReference>
<dbReference type="GO" id="GO:0052381">
    <property type="term" value="F:tRNA dimethylallyltransferase activity"/>
    <property type="evidence" value="ECO:0007669"/>
    <property type="project" value="UniProtKB-UniRule"/>
</dbReference>
<evidence type="ECO:0000256" key="5">
    <source>
        <dbReference type="ARBA" id="ARBA00022694"/>
    </source>
</evidence>
<dbReference type="KEGG" id="naci:NUH88_19040"/>
<comment type="caution">
    <text evidence="10">Lacks conserved residue(s) required for the propagation of feature annotation.</text>
</comment>
<name>A0A9J7APD7_9PROT</name>
<dbReference type="InterPro" id="IPR027417">
    <property type="entry name" value="P-loop_NTPase"/>
</dbReference>
<keyword evidence="7 10" id="KW-0067">ATP-binding</keyword>
<comment type="similarity">
    <text evidence="3 10 13">Belongs to the IPP transferase family.</text>
</comment>
<dbReference type="HAMAP" id="MF_00185">
    <property type="entry name" value="IPP_trans"/>
    <property type="match status" value="1"/>
</dbReference>
<dbReference type="NCBIfam" id="TIGR00174">
    <property type="entry name" value="miaA"/>
    <property type="match status" value="1"/>
</dbReference>
<feature type="region of interest" description="Interaction with substrate tRNA" evidence="10">
    <location>
        <begin position="167"/>
        <end position="171"/>
    </location>
</feature>
<proteinExistence type="inferred from homology"/>
<dbReference type="GO" id="GO:0006400">
    <property type="term" value="P:tRNA modification"/>
    <property type="evidence" value="ECO:0007669"/>
    <property type="project" value="TreeGrafter"/>
</dbReference>
<keyword evidence="4 10" id="KW-0808">Transferase</keyword>
<dbReference type="InterPro" id="IPR039657">
    <property type="entry name" value="Dimethylallyltransferase"/>
</dbReference>
<dbReference type="Gene3D" id="1.10.20.140">
    <property type="match status" value="1"/>
</dbReference>
<evidence type="ECO:0000256" key="9">
    <source>
        <dbReference type="ARBA" id="ARBA00049563"/>
    </source>
</evidence>
<dbReference type="Pfam" id="PF01715">
    <property type="entry name" value="IPPT"/>
    <property type="match status" value="1"/>
</dbReference>
<dbReference type="EC" id="2.5.1.75" evidence="10"/>
<evidence type="ECO:0000256" key="2">
    <source>
        <dbReference type="ARBA" id="ARBA00003213"/>
    </source>
</evidence>
<comment type="subunit">
    <text evidence="10">Monomer.</text>
</comment>
<evidence type="ECO:0000256" key="6">
    <source>
        <dbReference type="ARBA" id="ARBA00022741"/>
    </source>
</evidence>